<keyword evidence="10" id="KW-1185">Reference proteome</keyword>
<gene>
    <name evidence="6 9" type="primary">ade</name>
    <name evidence="9" type="ORF">RGB73_02935</name>
</gene>
<dbReference type="InterPro" id="IPR006679">
    <property type="entry name" value="Adenine_deam"/>
</dbReference>
<keyword evidence="3 6" id="KW-0378">Hydrolase</keyword>
<name>A0ABY9T632_BREBE</name>
<accession>A0ABY9T632</accession>
<sequence>MTVSKEALRKRIAVAAGREKADVVIKNGTIIDVFNGELLKADVAIVDGVFAGIGPYEGRHTIDAVGKYISPAFIDGHVHIESSMVVPSEFARVLLPHGVTTAITDPHEIANVMGARGISFMLEESEGLPFDVYVMLPSCVPATSFEHAGAILRQADLEPFLSHPRVLGLAEVMDYPAVMNAEEDMLDKLTATLAQSKQIDGHAAGLDARAINVYRTAQIRTDHECVNEQEAKERLQRGMYLMIRQGTAAKDLEALLPVVNERNARRCLFVTDDKHLDELMREGSIDHHVRMAIRRGIPAVTAIQMASLNAAECFRLQDKGAIAPGYAADFLLLDDLEKVAIHQVYKNGKLVAEKGNVAEGVFPERSPEVSQIGESLADSVRIDPLTPEQIAIPVASGKAHVIGIVPNKIVTEHLVEEVPTQQGLFVPSVGRDLLKIAVIERHHRTGQIGLGIVKGLGLQKGAIASTVAHDSHNLIVAGTNDADMLAAIEALRQMQGGLVVVDGGNVLASLTLPIAGLISNQKAEDVCHGLDELEKGLRQIGAPTSFQPFLTLSFLALPVIPALKLTDQGLFDVSRFQHINVESDAGKPHSLN</sequence>
<dbReference type="NCBIfam" id="TIGR01178">
    <property type="entry name" value="ade"/>
    <property type="match status" value="1"/>
</dbReference>
<dbReference type="InterPro" id="IPR032466">
    <property type="entry name" value="Metal_Hydrolase"/>
</dbReference>
<dbReference type="Proteomes" id="UP001256827">
    <property type="component" value="Chromosome"/>
</dbReference>
<proteinExistence type="inferred from homology"/>
<dbReference type="SUPFAM" id="SSF51556">
    <property type="entry name" value="Metallo-dependent hydrolases"/>
    <property type="match status" value="1"/>
</dbReference>
<dbReference type="EC" id="3.5.4.2" evidence="2 6"/>
<evidence type="ECO:0000313" key="10">
    <source>
        <dbReference type="Proteomes" id="UP001256827"/>
    </source>
</evidence>
<evidence type="ECO:0000256" key="1">
    <source>
        <dbReference type="ARBA" id="ARBA00006773"/>
    </source>
</evidence>
<comment type="catalytic activity">
    <reaction evidence="5 6">
        <text>adenine + H2O + H(+) = hypoxanthine + NH4(+)</text>
        <dbReference type="Rhea" id="RHEA:23688"/>
        <dbReference type="ChEBI" id="CHEBI:15377"/>
        <dbReference type="ChEBI" id="CHEBI:15378"/>
        <dbReference type="ChEBI" id="CHEBI:16708"/>
        <dbReference type="ChEBI" id="CHEBI:17368"/>
        <dbReference type="ChEBI" id="CHEBI:28938"/>
        <dbReference type="EC" id="3.5.4.2"/>
    </reaction>
</comment>
<reference evidence="9 10" key="1">
    <citation type="submission" date="2023-09" db="EMBL/GenBank/DDBJ databases">
        <title>Complete Genome and Methylome dissection of Bacillus brevis NEB573 original source of BbsI restriction endonuclease.</title>
        <authorList>
            <person name="Fomenkov A."/>
            <person name="Roberts R.D."/>
        </authorList>
    </citation>
    <scope>NUCLEOTIDE SEQUENCE [LARGE SCALE GENOMIC DNA]</scope>
    <source>
        <strain evidence="9 10">NEB573</strain>
    </source>
</reference>
<dbReference type="RefSeq" id="WP_310769037.1">
    <property type="nucleotide sequence ID" value="NZ_CP134050.1"/>
</dbReference>
<feature type="domain" description="Adenine deaminase C-terminal" evidence="8">
    <location>
        <begin position="409"/>
        <end position="577"/>
    </location>
</feature>
<evidence type="ECO:0000259" key="8">
    <source>
        <dbReference type="Pfam" id="PF13382"/>
    </source>
</evidence>
<comment type="similarity">
    <text evidence="1 6">Belongs to the metallo-dependent hydrolases superfamily. Adenine deaminase family.</text>
</comment>
<keyword evidence="4 6" id="KW-0464">Manganese</keyword>
<dbReference type="GO" id="GO:0000034">
    <property type="term" value="F:adenine deaminase activity"/>
    <property type="evidence" value="ECO:0007669"/>
    <property type="project" value="UniProtKB-EC"/>
</dbReference>
<dbReference type="Pfam" id="PF01979">
    <property type="entry name" value="Amidohydro_1"/>
    <property type="match status" value="1"/>
</dbReference>
<dbReference type="PANTHER" id="PTHR11113">
    <property type="entry name" value="N-ACETYLGLUCOSAMINE-6-PHOSPHATE DEACETYLASE"/>
    <property type="match status" value="1"/>
</dbReference>
<dbReference type="Gene3D" id="3.20.20.140">
    <property type="entry name" value="Metal-dependent hydrolases"/>
    <property type="match status" value="1"/>
</dbReference>
<comment type="cofactor">
    <cofactor evidence="6">
        <name>Mn(2+)</name>
        <dbReference type="ChEBI" id="CHEBI:29035"/>
    </cofactor>
</comment>
<feature type="domain" description="Amidohydrolase-related" evidence="7">
    <location>
        <begin position="68"/>
        <end position="351"/>
    </location>
</feature>
<dbReference type="SUPFAM" id="SSF51338">
    <property type="entry name" value="Composite domain of metallo-dependent hydrolases"/>
    <property type="match status" value="1"/>
</dbReference>
<evidence type="ECO:0000313" key="9">
    <source>
        <dbReference type="EMBL" id="WNC15348.1"/>
    </source>
</evidence>
<dbReference type="PANTHER" id="PTHR11113:SF2">
    <property type="entry name" value="ADENINE DEAMINASE"/>
    <property type="match status" value="1"/>
</dbReference>
<evidence type="ECO:0000256" key="3">
    <source>
        <dbReference type="ARBA" id="ARBA00022801"/>
    </source>
</evidence>
<organism evidence="9 10">
    <name type="scientific">Brevibacillus brevis</name>
    <name type="common">Bacillus brevis</name>
    <dbReference type="NCBI Taxonomy" id="1393"/>
    <lineage>
        <taxon>Bacteria</taxon>
        <taxon>Bacillati</taxon>
        <taxon>Bacillota</taxon>
        <taxon>Bacilli</taxon>
        <taxon>Bacillales</taxon>
        <taxon>Paenibacillaceae</taxon>
        <taxon>Brevibacillus</taxon>
    </lineage>
</organism>
<evidence type="ECO:0000256" key="5">
    <source>
        <dbReference type="ARBA" id="ARBA00047720"/>
    </source>
</evidence>
<dbReference type="HAMAP" id="MF_01518">
    <property type="entry name" value="Adenine_deamin"/>
    <property type="match status" value="1"/>
</dbReference>
<evidence type="ECO:0000256" key="4">
    <source>
        <dbReference type="ARBA" id="ARBA00023211"/>
    </source>
</evidence>
<protein>
    <recommendedName>
        <fullName evidence="2 6">Adenine deaminase</fullName>
        <shortName evidence="6">Adenase</shortName>
        <shortName evidence="6">Adenine aminase</shortName>
        <ecNumber evidence="2 6">3.5.4.2</ecNumber>
    </recommendedName>
</protein>
<dbReference type="InterPro" id="IPR026912">
    <property type="entry name" value="Adenine_deam_C"/>
</dbReference>
<dbReference type="EMBL" id="CP134050">
    <property type="protein sequence ID" value="WNC15348.1"/>
    <property type="molecule type" value="Genomic_DNA"/>
</dbReference>
<evidence type="ECO:0000259" key="7">
    <source>
        <dbReference type="Pfam" id="PF01979"/>
    </source>
</evidence>
<evidence type="ECO:0000256" key="2">
    <source>
        <dbReference type="ARBA" id="ARBA00012782"/>
    </source>
</evidence>
<dbReference type="CDD" id="cd01295">
    <property type="entry name" value="AdeC"/>
    <property type="match status" value="1"/>
</dbReference>
<evidence type="ECO:0000256" key="6">
    <source>
        <dbReference type="HAMAP-Rule" id="MF_01518"/>
    </source>
</evidence>
<dbReference type="InterPro" id="IPR011059">
    <property type="entry name" value="Metal-dep_hydrolase_composite"/>
</dbReference>
<dbReference type="Gene3D" id="2.30.40.10">
    <property type="entry name" value="Urease, subunit C, domain 1"/>
    <property type="match status" value="1"/>
</dbReference>
<dbReference type="Pfam" id="PF13382">
    <property type="entry name" value="Adenine_deam_C"/>
    <property type="match status" value="1"/>
</dbReference>
<dbReference type="InterPro" id="IPR006680">
    <property type="entry name" value="Amidohydro-rel"/>
</dbReference>